<accession>A0ACC6V0A3</accession>
<comment type="caution">
    <text evidence="1">The sequence shown here is derived from an EMBL/GenBank/DDBJ whole genome shotgun (WGS) entry which is preliminary data.</text>
</comment>
<evidence type="ECO:0000313" key="1">
    <source>
        <dbReference type="EMBL" id="MFB6490357.1"/>
    </source>
</evidence>
<dbReference type="Proteomes" id="UP000033636">
    <property type="component" value="Unassembled WGS sequence"/>
</dbReference>
<gene>
    <name evidence="1" type="ORF">TU35_003765</name>
</gene>
<evidence type="ECO:0000313" key="2">
    <source>
        <dbReference type="Proteomes" id="UP000033636"/>
    </source>
</evidence>
<organism evidence="1 2">
    <name type="scientific">Thermoproteus sp. AZ2</name>
    <dbReference type="NCBI Taxonomy" id="1609232"/>
    <lineage>
        <taxon>Archaea</taxon>
        <taxon>Thermoproteota</taxon>
        <taxon>Thermoprotei</taxon>
        <taxon>Thermoproteales</taxon>
        <taxon>Thermoproteaceae</taxon>
        <taxon>Thermoproteus</taxon>
    </lineage>
</organism>
<reference evidence="1" key="1">
    <citation type="submission" date="2024-07" db="EMBL/GenBank/DDBJ databases">
        <title>Metagenome and Metagenome-Assembled Genomes of Archaea from a hot spring from the geothermal field of Los Azufres, Mexico.</title>
        <authorList>
            <person name="Marin-Paredes R."/>
            <person name="Martinez-Romero E."/>
            <person name="Servin-Garciduenas L.E."/>
        </authorList>
    </citation>
    <scope>NUCLEOTIDE SEQUENCE</scope>
</reference>
<name>A0ACC6V0A3_9CREN</name>
<dbReference type="EMBL" id="JZWT02000007">
    <property type="protein sequence ID" value="MFB6490357.1"/>
    <property type="molecule type" value="Genomic_DNA"/>
</dbReference>
<sequence length="427" mass="46999">MDVVVIGAGHNGLTAAIRLARAGLDVLVVDKLPWPGGMAGYHILAGRKVGVGAYVVGVMPEELREELGLSIYVPDPIAVYELDGEYVRWWRDPKKRVEEFRERGLGDEAAAFIEKLASMNRALRRLFHKPPAEEELRADPEAAELVEKTARDILSQYLPQEYWPMFIYEHLLDQPAFYLAYFNPPEGWGYPEAGGERGIWALAESLYREALEAGARVVLGASVEKILVKNGAVEGVLTSWGKAIEARAVLSTASPIHTLLDLVGPEHLDEEAERRLRAAAAPPAGPYKANVVLAREARLREGLQQYRESILQLPFGEAVVHGDYVTLVGEPDLEALESYVLNLRDLKALEVWGPAEYTATFNAAGAYVNHLPLTRDFLLCRPACGWGYKTPIRGLYLGGAGTWPGGQITGVPGWNAAGRVLEDLRRT</sequence>
<proteinExistence type="predicted"/>
<protein>
    <submittedName>
        <fullName evidence="1">Phytoene desaturase family protein</fullName>
    </submittedName>
</protein>